<proteinExistence type="predicted"/>
<accession>A0ABQ5C1W8</accession>
<dbReference type="EMBL" id="BQNB010013852">
    <property type="protein sequence ID" value="GJT21011.1"/>
    <property type="molecule type" value="Genomic_DNA"/>
</dbReference>
<evidence type="ECO:0008006" key="4">
    <source>
        <dbReference type="Google" id="ProtNLM"/>
    </source>
</evidence>
<keyword evidence="3" id="KW-1185">Reference proteome</keyword>
<protein>
    <recommendedName>
        <fullName evidence="4">Eukaryotic translation initiation factor 3 subunit G N-terminal domain-containing protein</fullName>
    </recommendedName>
</protein>
<comment type="caution">
    <text evidence="2">The sequence shown here is derived from an EMBL/GenBank/DDBJ whole genome shotgun (WGS) entry which is preliminary data.</text>
</comment>
<sequence>MEEYMTKTREYYGSRIVRPKIDDKARFELKVQFLKEPQDNTFSGSDNEDANKHIEKKAIQEMAGHSKKWHNETSTRTRSTDTSDGLTTIQAQLNNLGREIKKVNEKVYAAQVGCESCKGPHYTKDCPLKEEVKAFEEAFYTQYGVPFPPRERFRAAALGFY</sequence>
<reference evidence="2" key="1">
    <citation type="journal article" date="2022" name="Int. J. Mol. Sci.">
        <title>Draft Genome of Tanacetum Coccineum: Genomic Comparison of Closely Related Tanacetum-Family Plants.</title>
        <authorList>
            <person name="Yamashiro T."/>
            <person name="Shiraishi A."/>
            <person name="Nakayama K."/>
            <person name="Satake H."/>
        </authorList>
    </citation>
    <scope>NUCLEOTIDE SEQUENCE</scope>
</reference>
<organism evidence="2 3">
    <name type="scientific">Tanacetum coccineum</name>
    <dbReference type="NCBI Taxonomy" id="301880"/>
    <lineage>
        <taxon>Eukaryota</taxon>
        <taxon>Viridiplantae</taxon>
        <taxon>Streptophyta</taxon>
        <taxon>Embryophyta</taxon>
        <taxon>Tracheophyta</taxon>
        <taxon>Spermatophyta</taxon>
        <taxon>Magnoliopsida</taxon>
        <taxon>eudicotyledons</taxon>
        <taxon>Gunneridae</taxon>
        <taxon>Pentapetalae</taxon>
        <taxon>asterids</taxon>
        <taxon>campanulids</taxon>
        <taxon>Asterales</taxon>
        <taxon>Asteraceae</taxon>
        <taxon>Asteroideae</taxon>
        <taxon>Anthemideae</taxon>
        <taxon>Anthemidinae</taxon>
        <taxon>Tanacetum</taxon>
    </lineage>
</organism>
<evidence type="ECO:0000313" key="2">
    <source>
        <dbReference type="EMBL" id="GJT21011.1"/>
    </source>
</evidence>
<dbReference type="Proteomes" id="UP001151760">
    <property type="component" value="Unassembled WGS sequence"/>
</dbReference>
<evidence type="ECO:0000313" key="3">
    <source>
        <dbReference type="Proteomes" id="UP001151760"/>
    </source>
</evidence>
<gene>
    <name evidence="2" type="ORF">Tco_0890948</name>
</gene>
<name>A0ABQ5C1W8_9ASTR</name>
<reference evidence="2" key="2">
    <citation type="submission" date="2022-01" db="EMBL/GenBank/DDBJ databases">
        <authorList>
            <person name="Yamashiro T."/>
            <person name="Shiraishi A."/>
            <person name="Satake H."/>
            <person name="Nakayama K."/>
        </authorList>
    </citation>
    <scope>NUCLEOTIDE SEQUENCE</scope>
</reference>
<feature type="region of interest" description="Disordered" evidence="1">
    <location>
        <begin position="62"/>
        <end position="85"/>
    </location>
</feature>
<evidence type="ECO:0000256" key="1">
    <source>
        <dbReference type="SAM" id="MobiDB-lite"/>
    </source>
</evidence>
<feature type="compositionally biased region" description="Basic and acidic residues" evidence="1">
    <location>
        <begin position="69"/>
        <end position="81"/>
    </location>
</feature>